<dbReference type="AlphaFoldDB" id="A0A538SCS3"/>
<reference evidence="2 3" key="1">
    <citation type="journal article" date="2019" name="Nat. Microbiol.">
        <title>Mediterranean grassland soil C-N compound turnover is dependent on rainfall and depth, and is mediated by genomically divergent microorganisms.</title>
        <authorList>
            <person name="Diamond S."/>
            <person name="Andeer P.F."/>
            <person name="Li Z."/>
            <person name="Crits-Christoph A."/>
            <person name="Burstein D."/>
            <person name="Anantharaman K."/>
            <person name="Lane K.R."/>
            <person name="Thomas B.C."/>
            <person name="Pan C."/>
            <person name="Northen T.R."/>
            <person name="Banfield J.F."/>
        </authorList>
    </citation>
    <scope>NUCLEOTIDE SEQUENCE [LARGE SCALE GENOMIC DNA]</scope>
    <source>
        <strain evidence="2">WS_3</strain>
    </source>
</reference>
<dbReference type="Pfam" id="PF12683">
    <property type="entry name" value="DUF3798"/>
    <property type="match status" value="1"/>
</dbReference>
<sequence length="377" mass="41060">MHHRFALSFGAAALALAAVGCSTQQDHTSAATAPAGGFKIGIMTGTVSQGEEDFRAGQQVAKRYGARVTHVTYPDNFMNEQETVIAQLSGLAADPATKVIVVAQAIPGSVAAARKIREQRPDILLGFINPHEDPDVVERSCDIVVRADEPSRGVSIIEEAARMGVKHFVHYSFPRHMSQPLMAQRRDIMKQQCEKHGIQFHFVTAPDPMGEGGLPAAQQFILEDVPREVQKLGKQTAFYTTNDGMQEPLIKSIVATGAYFVEQDVPAPTAGYPAALGIKIPPDKAGDMDFINAENKRLIAEKGLSGHLGTWVAPIDMVAARAAVNLLVDAVDKKADYKDMATVKRYLEAETGNTPVKIRRYDEKGNQYLVILNHITY</sequence>
<name>A0A538SCS3_UNCEI</name>
<comment type="caution">
    <text evidence="2">The sequence shown here is derived from an EMBL/GenBank/DDBJ whole genome shotgun (WGS) entry which is preliminary data.</text>
</comment>
<keyword evidence="1" id="KW-0732">Signal</keyword>
<dbReference type="InterPro" id="IPR028082">
    <property type="entry name" value="Peripla_BP_I"/>
</dbReference>
<gene>
    <name evidence="2" type="ORF">E6K73_10470</name>
</gene>
<accession>A0A538SCS3</accession>
<dbReference type="Gene3D" id="3.40.50.11390">
    <property type="match status" value="1"/>
</dbReference>
<dbReference type="SUPFAM" id="SSF53822">
    <property type="entry name" value="Periplasmic binding protein-like I"/>
    <property type="match status" value="1"/>
</dbReference>
<dbReference type="EMBL" id="VBOT01000127">
    <property type="protein sequence ID" value="TMQ49162.1"/>
    <property type="molecule type" value="Genomic_DNA"/>
</dbReference>
<dbReference type="Proteomes" id="UP000320184">
    <property type="component" value="Unassembled WGS sequence"/>
</dbReference>
<organism evidence="2 3">
    <name type="scientific">Eiseniibacteriota bacterium</name>
    <dbReference type="NCBI Taxonomy" id="2212470"/>
    <lineage>
        <taxon>Bacteria</taxon>
        <taxon>Candidatus Eiseniibacteriota</taxon>
    </lineage>
</organism>
<evidence type="ECO:0000256" key="1">
    <source>
        <dbReference type="SAM" id="SignalP"/>
    </source>
</evidence>
<evidence type="ECO:0000313" key="3">
    <source>
        <dbReference type="Proteomes" id="UP000320184"/>
    </source>
</evidence>
<feature type="chain" id="PRO_5022008441" evidence="1">
    <location>
        <begin position="18"/>
        <end position="377"/>
    </location>
</feature>
<protein>
    <submittedName>
        <fullName evidence="2">DUF3798 domain-containing protein</fullName>
    </submittedName>
</protein>
<evidence type="ECO:0000313" key="2">
    <source>
        <dbReference type="EMBL" id="TMQ49162.1"/>
    </source>
</evidence>
<dbReference type="InterPro" id="IPR024258">
    <property type="entry name" value="DUF3798"/>
</dbReference>
<feature type="signal peptide" evidence="1">
    <location>
        <begin position="1"/>
        <end position="17"/>
    </location>
</feature>
<dbReference type="PROSITE" id="PS51257">
    <property type="entry name" value="PROKAR_LIPOPROTEIN"/>
    <property type="match status" value="1"/>
</dbReference>
<proteinExistence type="predicted"/>